<proteinExistence type="predicted"/>
<organism evidence="2 3">
    <name type="scientific">Acinetobacter ursingii</name>
    <dbReference type="NCBI Taxonomy" id="108980"/>
    <lineage>
        <taxon>Bacteria</taxon>
        <taxon>Pseudomonadati</taxon>
        <taxon>Pseudomonadota</taxon>
        <taxon>Gammaproteobacteria</taxon>
        <taxon>Moraxellales</taxon>
        <taxon>Moraxellaceae</taxon>
        <taxon>Acinetobacter</taxon>
    </lineage>
</organism>
<comment type="caution">
    <text evidence="2">The sequence shown here is derived from an EMBL/GenBank/DDBJ whole genome shotgun (WGS) entry which is preliminary data.</text>
</comment>
<accession>A0A3D2SPX1</accession>
<evidence type="ECO:0000256" key="1">
    <source>
        <dbReference type="SAM" id="Phobius"/>
    </source>
</evidence>
<evidence type="ECO:0000313" key="3">
    <source>
        <dbReference type="Proteomes" id="UP000263596"/>
    </source>
</evidence>
<feature type="non-terminal residue" evidence="2">
    <location>
        <position position="1"/>
    </location>
</feature>
<dbReference type="SUPFAM" id="SSF103481">
    <property type="entry name" value="Multidrug resistance efflux transporter EmrE"/>
    <property type="match status" value="1"/>
</dbReference>
<keyword evidence="1" id="KW-0472">Membrane</keyword>
<dbReference type="EMBL" id="DPVE01000198">
    <property type="protein sequence ID" value="HCK30754.1"/>
    <property type="molecule type" value="Genomic_DNA"/>
</dbReference>
<reference evidence="2 3" key="1">
    <citation type="journal article" date="2018" name="Nat. Biotechnol.">
        <title>A standardized bacterial taxonomy based on genome phylogeny substantially revises the tree of life.</title>
        <authorList>
            <person name="Parks D.H."/>
            <person name="Chuvochina M."/>
            <person name="Waite D.W."/>
            <person name="Rinke C."/>
            <person name="Skarshewski A."/>
            <person name="Chaumeil P.A."/>
            <person name="Hugenholtz P."/>
        </authorList>
    </citation>
    <scope>NUCLEOTIDE SEQUENCE [LARGE SCALE GENOMIC DNA]</scope>
    <source>
        <strain evidence="2">UBA9669</strain>
    </source>
</reference>
<keyword evidence="1" id="KW-0812">Transmembrane</keyword>
<evidence type="ECO:0000313" key="2">
    <source>
        <dbReference type="EMBL" id="HCK30754.1"/>
    </source>
</evidence>
<feature type="transmembrane region" description="Helical" evidence="1">
    <location>
        <begin position="7"/>
        <end position="29"/>
    </location>
</feature>
<keyword evidence="1" id="KW-1133">Transmembrane helix</keyword>
<dbReference type="InterPro" id="IPR037185">
    <property type="entry name" value="EmrE-like"/>
</dbReference>
<protein>
    <submittedName>
        <fullName evidence="2">EamA family transporter</fullName>
    </submittedName>
</protein>
<name>A0A3D2SPX1_9GAMM</name>
<dbReference type="Proteomes" id="UP000263596">
    <property type="component" value="Unassembled WGS sequence"/>
</dbReference>
<gene>
    <name evidence="2" type="ORF">DHW29_11605</name>
</gene>
<dbReference type="AlphaFoldDB" id="A0A3D2SPX1"/>
<sequence length="36" mass="3989">LNEKLELNFLIGTALVLLGVIVVSLPGWIQSKRLKI</sequence>